<keyword evidence="1" id="KW-0812">Transmembrane</keyword>
<evidence type="ECO:0000313" key="2">
    <source>
        <dbReference type="EMBL" id="ACL57829.1"/>
    </source>
</evidence>
<evidence type="ECO:0000256" key="1">
    <source>
        <dbReference type="SAM" id="Phobius"/>
    </source>
</evidence>
<dbReference type="eggNOG" id="COG0845">
    <property type="taxonomic scope" value="Bacteria"/>
</dbReference>
<sequence length="368" mass="39538">MRERPDEKPLSVQAPAVSESRPRRVLRTLGTLVVLGAVAGAAIWYLPAHLRAAAPADKPLPPRVSRAVVEDGRSIVKLAPAERRQIGVETVTLRTAQHREERQAYGAVLDLARVTDLTNAYASAKAQLLTAQARLEVSRSAYQRAKALGPYATAVQVETAEGSFRTDEASLAAAESQLRTLAATAQQEWGAVIGRAIVERSALVTRLIERERFLVQVTLPPGESVGTPPATAYAELPPQSARVPLDYVSPATRTDQRIQGLSYFYTVAGDSGFLPGMSSLVFVPSARAVAGVAVPEDAVVHWQGGAWFYRSVGPDAFARHPLNTDGPMSDDTFVVAGLPDETEIVLRGAQALLSEEMKNQIRVSGDDD</sequence>
<dbReference type="Gene3D" id="2.40.420.20">
    <property type="match status" value="1"/>
</dbReference>
<name>B8IGV4_METNO</name>
<accession>B8IGV4</accession>
<evidence type="ECO:0000313" key="3">
    <source>
        <dbReference type="Proteomes" id="UP000008207"/>
    </source>
</evidence>
<dbReference type="EMBL" id="CP001349">
    <property type="protein sequence ID" value="ACL57829.1"/>
    <property type="molecule type" value="Genomic_DNA"/>
</dbReference>
<dbReference type="STRING" id="460265.Mnod_2878"/>
<reference evidence="2 3" key="1">
    <citation type="submission" date="2009-01" db="EMBL/GenBank/DDBJ databases">
        <title>Complete sequence of chromosome of Methylobacterium nodulans ORS 2060.</title>
        <authorList>
            <consortium name="US DOE Joint Genome Institute"/>
            <person name="Lucas S."/>
            <person name="Copeland A."/>
            <person name="Lapidus A."/>
            <person name="Glavina del Rio T."/>
            <person name="Dalin E."/>
            <person name="Tice H."/>
            <person name="Bruce D."/>
            <person name="Goodwin L."/>
            <person name="Pitluck S."/>
            <person name="Sims D."/>
            <person name="Brettin T."/>
            <person name="Detter J.C."/>
            <person name="Han C."/>
            <person name="Larimer F."/>
            <person name="Land M."/>
            <person name="Hauser L."/>
            <person name="Kyrpides N."/>
            <person name="Ivanova N."/>
            <person name="Marx C.J."/>
            <person name="Richardson P."/>
        </authorList>
    </citation>
    <scope>NUCLEOTIDE SEQUENCE [LARGE SCALE GENOMIC DNA]</scope>
    <source>
        <strain evidence="3">LMG 21967 / CNCM I-2342 / ORS 2060</strain>
    </source>
</reference>
<dbReference type="Proteomes" id="UP000008207">
    <property type="component" value="Chromosome"/>
</dbReference>
<protein>
    <recommendedName>
        <fullName evidence="4">Multidrug resistant protein</fullName>
    </recommendedName>
</protein>
<keyword evidence="3" id="KW-1185">Reference proteome</keyword>
<keyword evidence="1" id="KW-0472">Membrane</keyword>
<keyword evidence="1" id="KW-1133">Transmembrane helix</keyword>
<dbReference type="KEGG" id="mno:Mnod_2878"/>
<organism evidence="2 3">
    <name type="scientific">Methylobacterium nodulans (strain LMG 21967 / CNCM I-2342 / ORS 2060)</name>
    <dbReference type="NCBI Taxonomy" id="460265"/>
    <lineage>
        <taxon>Bacteria</taxon>
        <taxon>Pseudomonadati</taxon>
        <taxon>Pseudomonadota</taxon>
        <taxon>Alphaproteobacteria</taxon>
        <taxon>Hyphomicrobiales</taxon>
        <taxon>Methylobacteriaceae</taxon>
        <taxon>Methylobacterium</taxon>
    </lineage>
</organism>
<feature type="transmembrane region" description="Helical" evidence="1">
    <location>
        <begin position="25"/>
        <end position="46"/>
    </location>
</feature>
<dbReference type="RefSeq" id="WP_015929504.1">
    <property type="nucleotide sequence ID" value="NC_011894.1"/>
</dbReference>
<dbReference type="AlphaFoldDB" id="B8IGV4"/>
<dbReference type="HOGENOM" id="CLU_061990_0_0_5"/>
<evidence type="ECO:0008006" key="4">
    <source>
        <dbReference type="Google" id="ProtNLM"/>
    </source>
</evidence>
<gene>
    <name evidence="2" type="ordered locus">Mnod_2878</name>
</gene>
<proteinExistence type="predicted"/>